<dbReference type="HOGENOM" id="CLU_2321180_0_0_1"/>
<evidence type="ECO:0000313" key="4">
    <source>
        <dbReference type="Proteomes" id="UP000053257"/>
    </source>
</evidence>
<protein>
    <submittedName>
        <fullName evidence="3">Uncharacterized protein</fullName>
    </submittedName>
</protein>
<evidence type="ECO:0000256" key="1">
    <source>
        <dbReference type="SAM" id="Phobius"/>
    </source>
</evidence>
<feature type="transmembrane region" description="Helical" evidence="1">
    <location>
        <begin position="61"/>
        <end position="80"/>
    </location>
</feature>
<feature type="chain" id="PRO_5002176352" evidence="2">
    <location>
        <begin position="18"/>
        <end position="99"/>
    </location>
</feature>
<dbReference type="AlphaFoldDB" id="A0A0C3NL65"/>
<evidence type="ECO:0000256" key="2">
    <source>
        <dbReference type="SAM" id="SignalP"/>
    </source>
</evidence>
<feature type="signal peptide" evidence="2">
    <location>
        <begin position="1"/>
        <end position="17"/>
    </location>
</feature>
<accession>A0A0C3NL65</accession>
<evidence type="ECO:0000313" key="3">
    <source>
        <dbReference type="EMBL" id="KIP05769.1"/>
    </source>
</evidence>
<feature type="transmembrane region" description="Helical" evidence="1">
    <location>
        <begin position="20"/>
        <end position="40"/>
    </location>
</feature>
<keyword evidence="1" id="KW-1133">Transmembrane helix</keyword>
<keyword evidence="4" id="KW-1185">Reference proteome</keyword>
<gene>
    <name evidence="3" type="ORF">PHLGIDRAFT_485999</name>
</gene>
<keyword evidence="1" id="KW-0812">Transmembrane</keyword>
<keyword evidence="2" id="KW-0732">Signal</keyword>
<name>A0A0C3NL65_PHLG1</name>
<keyword evidence="1" id="KW-0472">Membrane</keyword>
<proteinExistence type="predicted"/>
<sequence>MSLLNIIVVETVLLTHSYTMYPGQAGFILFYLQTSIYEVYHVELPTRYNHKGYPCVFNNDSCVTWCMILVLCVLVSLLQVQCGRRLFVLLRLLYITEFE</sequence>
<dbReference type="EMBL" id="KN840534">
    <property type="protein sequence ID" value="KIP05769.1"/>
    <property type="molecule type" value="Genomic_DNA"/>
</dbReference>
<dbReference type="Proteomes" id="UP000053257">
    <property type="component" value="Unassembled WGS sequence"/>
</dbReference>
<organism evidence="3 4">
    <name type="scientific">Phlebiopsis gigantea (strain 11061_1 CR5-6)</name>
    <name type="common">White-rot fungus</name>
    <name type="synonym">Peniophora gigantea</name>
    <dbReference type="NCBI Taxonomy" id="745531"/>
    <lineage>
        <taxon>Eukaryota</taxon>
        <taxon>Fungi</taxon>
        <taxon>Dikarya</taxon>
        <taxon>Basidiomycota</taxon>
        <taxon>Agaricomycotina</taxon>
        <taxon>Agaricomycetes</taxon>
        <taxon>Polyporales</taxon>
        <taxon>Phanerochaetaceae</taxon>
        <taxon>Phlebiopsis</taxon>
    </lineage>
</organism>
<reference evidence="3 4" key="1">
    <citation type="journal article" date="2014" name="PLoS Genet.">
        <title>Analysis of the Phlebiopsis gigantea genome, transcriptome and secretome provides insight into its pioneer colonization strategies of wood.</title>
        <authorList>
            <person name="Hori C."/>
            <person name="Ishida T."/>
            <person name="Igarashi K."/>
            <person name="Samejima M."/>
            <person name="Suzuki H."/>
            <person name="Master E."/>
            <person name="Ferreira P."/>
            <person name="Ruiz-Duenas F.J."/>
            <person name="Held B."/>
            <person name="Canessa P."/>
            <person name="Larrondo L.F."/>
            <person name="Schmoll M."/>
            <person name="Druzhinina I.S."/>
            <person name="Kubicek C.P."/>
            <person name="Gaskell J.A."/>
            <person name="Kersten P."/>
            <person name="St John F."/>
            <person name="Glasner J."/>
            <person name="Sabat G."/>
            <person name="Splinter BonDurant S."/>
            <person name="Syed K."/>
            <person name="Yadav J."/>
            <person name="Mgbeahuruike A.C."/>
            <person name="Kovalchuk A."/>
            <person name="Asiegbu F.O."/>
            <person name="Lackner G."/>
            <person name="Hoffmeister D."/>
            <person name="Rencoret J."/>
            <person name="Gutierrez A."/>
            <person name="Sun H."/>
            <person name="Lindquist E."/>
            <person name="Barry K."/>
            <person name="Riley R."/>
            <person name="Grigoriev I.V."/>
            <person name="Henrissat B."/>
            <person name="Kues U."/>
            <person name="Berka R.M."/>
            <person name="Martinez A.T."/>
            <person name="Covert S.F."/>
            <person name="Blanchette R.A."/>
            <person name="Cullen D."/>
        </authorList>
    </citation>
    <scope>NUCLEOTIDE SEQUENCE [LARGE SCALE GENOMIC DNA]</scope>
    <source>
        <strain evidence="3 4">11061_1 CR5-6</strain>
    </source>
</reference>